<dbReference type="PROSITE" id="PS00518">
    <property type="entry name" value="ZF_RING_1"/>
    <property type="match status" value="1"/>
</dbReference>
<keyword evidence="7" id="KW-1185">Reference proteome</keyword>
<dbReference type="InterPro" id="IPR013083">
    <property type="entry name" value="Znf_RING/FYVE/PHD"/>
</dbReference>
<keyword evidence="2 4" id="KW-0863">Zinc-finger</keyword>
<dbReference type="Ensembl" id="ENSPCLT00000022965.1">
    <property type="protein sequence ID" value="ENSPCLP00000017193.1"/>
    <property type="gene ID" value="ENSPCLG00000014304.1"/>
</dbReference>
<evidence type="ECO:0000256" key="1">
    <source>
        <dbReference type="ARBA" id="ARBA00022723"/>
    </source>
</evidence>
<evidence type="ECO:0000313" key="7">
    <source>
        <dbReference type="Proteomes" id="UP000472261"/>
    </source>
</evidence>
<sequence length="101" mass="11151">KKKKIKCSSLIFISYGSEEMGNASQLQQAEACQASHSRCPICLDAICDAAHVPTCFHCFCFSCIWQWAGRDYHDLLCAMRPHLEDCAILGAHCDLTLAGGR</sequence>
<protein>
    <recommendedName>
        <fullName evidence="5">RING-type domain-containing protein</fullName>
    </recommendedName>
</protein>
<dbReference type="PROSITE" id="PS50089">
    <property type="entry name" value="ZF_RING_2"/>
    <property type="match status" value="1"/>
</dbReference>
<organism evidence="6 7">
    <name type="scientific">Phasianus colchicus</name>
    <name type="common">Common pheasant</name>
    <dbReference type="NCBI Taxonomy" id="9054"/>
    <lineage>
        <taxon>Eukaryota</taxon>
        <taxon>Metazoa</taxon>
        <taxon>Chordata</taxon>
        <taxon>Craniata</taxon>
        <taxon>Vertebrata</taxon>
        <taxon>Euteleostomi</taxon>
        <taxon>Archelosauria</taxon>
        <taxon>Archosauria</taxon>
        <taxon>Dinosauria</taxon>
        <taxon>Saurischia</taxon>
        <taxon>Theropoda</taxon>
        <taxon>Coelurosauria</taxon>
        <taxon>Aves</taxon>
        <taxon>Neognathae</taxon>
        <taxon>Galloanserae</taxon>
        <taxon>Galliformes</taxon>
        <taxon>Phasianidae</taxon>
        <taxon>Phasianinae</taxon>
        <taxon>Phasianus</taxon>
    </lineage>
</organism>
<dbReference type="InterPro" id="IPR017907">
    <property type="entry name" value="Znf_RING_CS"/>
</dbReference>
<reference evidence="6" key="2">
    <citation type="submission" date="2025-09" db="UniProtKB">
        <authorList>
            <consortium name="Ensembl"/>
        </authorList>
    </citation>
    <scope>IDENTIFICATION</scope>
</reference>
<dbReference type="Proteomes" id="UP000472261">
    <property type="component" value="Unplaced"/>
</dbReference>
<name>A0A669QG30_PHACC</name>
<evidence type="ECO:0000256" key="4">
    <source>
        <dbReference type="PROSITE-ProRule" id="PRU00175"/>
    </source>
</evidence>
<keyword evidence="3" id="KW-0862">Zinc</keyword>
<keyword evidence="1" id="KW-0479">Metal-binding</keyword>
<proteinExistence type="predicted"/>
<reference evidence="6" key="1">
    <citation type="submission" date="2025-08" db="UniProtKB">
        <authorList>
            <consortium name="Ensembl"/>
        </authorList>
    </citation>
    <scope>IDENTIFICATION</scope>
</reference>
<dbReference type="AlphaFoldDB" id="A0A669QG30"/>
<dbReference type="GO" id="GO:0008270">
    <property type="term" value="F:zinc ion binding"/>
    <property type="evidence" value="ECO:0007669"/>
    <property type="project" value="UniProtKB-KW"/>
</dbReference>
<feature type="domain" description="RING-type" evidence="5">
    <location>
        <begin position="39"/>
        <end position="77"/>
    </location>
</feature>
<dbReference type="Gene3D" id="3.30.40.10">
    <property type="entry name" value="Zinc/RING finger domain, C3HC4 (zinc finger)"/>
    <property type="match status" value="1"/>
</dbReference>
<dbReference type="SUPFAM" id="SSF57850">
    <property type="entry name" value="RING/U-box"/>
    <property type="match status" value="1"/>
</dbReference>
<accession>A0A669QG30</accession>
<evidence type="ECO:0000313" key="6">
    <source>
        <dbReference type="Ensembl" id="ENSPCLP00000017193.1"/>
    </source>
</evidence>
<evidence type="ECO:0000256" key="3">
    <source>
        <dbReference type="ARBA" id="ARBA00022833"/>
    </source>
</evidence>
<evidence type="ECO:0000256" key="2">
    <source>
        <dbReference type="ARBA" id="ARBA00022771"/>
    </source>
</evidence>
<dbReference type="InterPro" id="IPR001841">
    <property type="entry name" value="Znf_RING"/>
</dbReference>
<evidence type="ECO:0000259" key="5">
    <source>
        <dbReference type="PROSITE" id="PS50089"/>
    </source>
</evidence>